<evidence type="ECO:0000256" key="2">
    <source>
        <dbReference type="ARBA" id="ARBA00002681"/>
    </source>
</evidence>
<dbReference type="Gene3D" id="3.40.50.1360">
    <property type="match status" value="1"/>
</dbReference>
<dbReference type="InterPro" id="IPR006148">
    <property type="entry name" value="Glc/Gal-6P_isomerase"/>
</dbReference>
<evidence type="ECO:0000313" key="9">
    <source>
        <dbReference type="EMBL" id="WXB20154.1"/>
    </source>
</evidence>
<dbReference type="PANTHER" id="PTHR11054:SF0">
    <property type="entry name" value="6-PHOSPHOGLUCONOLACTONASE"/>
    <property type="match status" value="1"/>
</dbReference>
<keyword evidence="7 9" id="KW-0378">Hydrolase</keyword>
<evidence type="ECO:0000256" key="5">
    <source>
        <dbReference type="ARBA" id="ARBA00013198"/>
    </source>
</evidence>
<dbReference type="RefSeq" id="WP_394829759.1">
    <property type="nucleotide sequence ID" value="NZ_CP089984.1"/>
</dbReference>
<name>A0ABZ2MCD8_9BACT</name>
<dbReference type="InterPro" id="IPR037171">
    <property type="entry name" value="NagB/RpiA_transferase-like"/>
</dbReference>
<dbReference type="Proteomes" id="UP001370348">
    <property type="component" value="Chromosome"/>
</dbReference>
<dbReference type="EC" id="3.1.1.31" evidence="5 7"/>
<dbReference type="InterPro" id="IPR039104">
    <property type="entry name" value="6PGL"/>
</dbReference>
<evidence type="ECO:0000256" key="1">
    <source>
        <dbReference type="ARBA" id="ARBA00000832"/>
    </source>
</evidence>
<comment type="function">
    <text evidence="2 7">Hydrolysis of 6-phosphogluconolactone to 6-phosphogluconate.</text>
</comment>
<dbReference type="NCBIfam" id="TIGR01198">
    <property type="entry name" value="pgl"/>
    <property type="match status" value="1"/>
</dbReference>
<evidence type="ECO:0000256" key="7">
    <source>
        <dbReference type="RuleBase" id="RU365095"/>
    </source>
</evidence>
<evidence type="ECO:0000256" key="3">
    <source>
        <dbReference type="ARBA" id="ARBA00004961"/>
    </source>
</evidence>
<comment type="pathway">
    <text evidence="3 7">Carbohydrate degradation; pentose phosphate pathway; D-ribulose 5-phosphate from D-glucose 6-phosphate (oxidative stage): step 2/3.</text>
</comment>
<keyword evidence="10" id="KW-1185">Reference proteome</keyword>
<dbReference type="EMBL" id="CP089984">
    <property type="protein sequence ID" value="WXB20154.1"/>
    <property type="molecule type" value="Genomic_DNA"/>
</dbReference>
<gene>
    <name evidence="7 9" type="primary">pgl</name>
    <name evidence="9" type="ORF">LZC94_23415</name>
</gene>
<proteinExistence type="inferred from homology"/>
<comment type="catalytic activity">
    <reaction evidence="1 7">
        <text>6-phospho-D-glucono-1,5-lactone + H2O = 6-phospho-D-gluconate + H(+)</text>
        <dbReference type="Rhea" id="RHEA:12556"/>
        <dbReference type="ChEBI" id="CHEBI:15377"/>
        <dbReference type="ChEBI" id="CHEBI:15378"/>
        <dbReference type="ChEBI" id="CHEBI:57955"/>
        <dbReference type="ChEBI" id="CHEBI:58759"/>
        <dbReference type="EC" id="3.1.1.31"/>
    </reaction>
</comment>
<sequence length="247" mass="26312">MTTKVVPGMLIAVPDGIAVAREAASRLAKLILDALDAQGQASVALSGGGTPGPAYALLREDARIDWSKVDVFFVDERAVPPDSPRSNFRMVQEALLDHVSIPPDRIHRMRGEAADRGAAAREYASQIRARVRHAETGIPEFDVAVYGVGDDGHTASLFPGEPSVDVTDRLVIDVPSAAKREARLSITVPLIEHTRAALIVAVGKGKQEALERIWSTSGDVHHTPGRVLRGVRGSITWVIDKAAGGLG</sequence>
<organism evidence="9 10">
    <name type="scientific">Pendulispora albinea</name>
    <dbReference type="NCBI Taxonomy" id="2741071"/>
    <lineage>
        <taxon>Bacteria</taxon>
        <taxon>Pseudomonadati</taxon>
        <taxon>Myxococcota</taxon>
        <taxon>Myxococcia</taxon>
        <taxon>Myxococcales</taxon>
        <taxon>Sorangiineae</taxon>
        <taxon>Pendulisporaceae</taxon>
        <taxon>Pendulispora</taxon>
    </lineage>
</organism>
<protein>
    <recommendedName>
        <fullName evidence="6 7">6-phosphogluconolactonase</fullName>
        <shortName evidence="7">6PGL</shortName>
        <ecNumber evidence="5 7">3.1.1.31</ecNumber>
    </recommendedName>
</protein>
<evidence type="ECO:0000256" key="6">
    <source>
        <dbReference type="ARBA" id="ARBA00020337"/>
    </source>
</evidence>
<accession>A0ABZ2MCD8</accession>
<dbReference type="PANTHER" id="PTHR11054">
    <property type="entry name" value="6-PHOSPHOGLUCONOLACTONASE"/>
    <property type="match status" value="1"/>
</dbReference>
<dbReference type="GO" id="GO:0017057">
    <property type="term" value="F:6-phosphogluconolactonase activity"/>
    <property type="evidence" value="ECO:0007669"/>
    <property type="project" value="UniProtKB-EC"/>
</dbReference>
<feature type="domain" description="Glucosamine/galactosamine-6-phosphate isomerase" evidence="8">
    <location>
        <begin position="18"/>
        <end position="237"/>
    </location>
</feature>
<evidence type="ECO:0000259" key="8">
    <source>
        <dbReference type="Pfam" id="PF01182"/>
    </source>
</evidence>
<dbReference type="InterPro" id="IPR005900">
    <property type="entry name" value="6-phosphogluconolactonase_DevB"/>
</dbReference>
<evidence type="ECO:0000313" key="10">
    <source>
        <dbReference type="Proteomes" id="UP001370348"/>
    </source>
</evidence>
<dbReference type="CDD" id="cd01400">
    <property type="entry name" value="6PGL"/>
    <property type="match status" value="1"/>
</dbReference>
<reference evidence="9 10" key="1">
    <citation type="submission" date="2021-12" db="EMBL/GenBank/DDBJ databases">
        <title>Discovery of the Pendulisporaceae a myxobacterial family with distinct sporulation behavior and unique specialized metabolism.</title>
        <authorList>
            <person name="Garcia R."/>
            <person name="Popoff A."/>
            <person name="Bader C.D."/>
            <person name="Loehr J."/>
            <person name="Walesch S."/>
            <person name="Walt C."/>
            <person name="Boldt J."/>
            <person name="Bunk B."/>
            <person name="Haeckl F.J.F.P.J."/>
            <person name="Gunesch A.P."/>
            <person name="Birkelbach J."/>
            <person name="Nuebel U."/>
            <person name="Pietschmann T."/>
            <person name="Bach T."/>
            <person name="Mueller R."/>
        </authorList>
    </citation>
    <scope>NUCLEOTIDE SEQUENCE [LARGE SCALE GENOMIC DNA]</scope>
    <source>
        <strain evidence="9 10">MSr11954</strain>
    </source>
</reference>
<comment type="similarity">
    <text evidence="4 7">Belongs to the glucosamine/galactosamine-6-phosphate isomerase family. 6-phosphogluconolactonase subfamily.</text>
</comment>
<dbReference type="Pfam" id="PF01182">
    <property type="entry name" value="Glucosamine_iso"/>
    <property type="match status" value="1"/>
</dbReference>
<dbReference type="SUPFAM" id="SSF100950">
    <property type="entry name" value="NagB/RpiA/CoA transferase-like"/>
    <property type="match status" value="1"/>
</dbReference>
<evidence type="ECO:0000256" key="4">
    <source>
        <dbReference type="ARBA" id="ARBA00010662"/>
    </source>
</evidence>